<feature type="transmembrane region" description="Helical" evidence="8">
    <location>
        <begin position="435"/>
        <end position="454"/>
    </location>
</feature>
<organism evidence="10 11">
    <name type="scientific">Purpureocillium lilacinum</name>
    <name type="common">Paecilomyces lilacinus</name>
    <dbReference type="NCBI Taxonomy" id="33203"/>
    <lineage>
        <taxon>Eukaryota</taxon>
        <taxon>Fungi</taxon>
        <taxon>Dikarya</taxon>
        <taxon>Ascomycota</taxon>
        <taxon>Pezizomycotina</taxon>
        <taxon>Sordariomycetes</taxon>
        <taxon>Hypocreomycetidae</taxon>
        <taxon>Hypocreales</taxon>
        <taxon>Ophiocordycipitaceae</taxon>
        <taxon>Purpureocillium</taxon>
    </lineage>
</organism>
<feature type="transmembrane region" description="Helical" evidence="8">
    <location>
        <begin position="396"/>
        <end position="415"/>
    </location>
</feature>
<keyword evidence="6 8" id="KW-0472">Membrane</keyword>
<dbReference type="Pfam" id="PF10348">
    <property type="entry name" value="DUF2427"/>
    <property type="match status" value="1"/>
</dbReference>
<proteinExistence type="predicted"/>
<accession>A0ABR0BKT0</accession>
<keyword evidence="5 8" id="KW-1133">Transmembrane helix</keyword>
<evidence type="ECO:0000256" key="5">
    <source>
        <dbReference type="ARBA" id="ARBA00022989"/>
    </source>
</evidence>
<comment type="subcellular location">
    <subcellularLocation>
        <location evidence="1">Membrane</location>
    </subcellularLocation>
</comment>
<keyword evidence="11" id="KW-1185">Reference proteome</keyword>
<gene>
    <name evidence="10" type="ORF">Purlil1_10992</name>
</gene>
<protein>
    <recommendedName>
        <fullName evidence="9">Cytochrome b561 domain-containing protein</fullName>
    </recommendedName>
</protein>
<feature type="domain" description="Cytochrome b561" evidence="9">
    <location>
        <begin position="297"/>
        <end position="416"/>
    </location>
</feature>
<dbReference type="InterPro" id="IPR006593">
    <property type="entry name" value="Cyt_b561/ferric_Rdtase_TM"/>
</dbReference>
<comment type="caution">
    <text evidence="10">The sequence shown here is derived from an EMBL/GenBank/DDBJ whole genome shotgun (WGS) entry which is preliminary data.</text>
</comment>
<dbReference type="SMART" id="SM00665">
    <property type="entry name" value="B561"/>
    <property type="match status" value="1"/>
</dbReference>
<feature type="transmembrane region" description="Helical" evidence="8">
    <location>
        <begin position="331"/>
        <end position="351"/>
    </location>
</feature>
<dbReference type="Proteomes" id="UP001287286">
    <property type="component" value="Unassembled WGS sequence"/>
</dbReference>
<reference evidence="10 11" key="1">
    <citation type="journal article" date="2024" name="Microbiol. Resour. Announc.">
        <title>Genome annotations for the ascomycete fungi Trichoderma harzianum, Trichoderma aggressivum, and Purpureocillium lilacinum.</title>
        <authorList>
            <person name="Beijen E.P.W."/>
            <person name="Ohm R.A."/>
        </authorList>
    </citation>
    <scope>NUCLEOTIDE SEQUENCE [LARGE SCALE GENOMIC DNA]</scope>
    <source>
        <strain evidence="10 11">CBS 150709</strain>
    </source>
</reference>
<evidence type="ECO:0000256" key="3">
    <source>
        <dbReference type="ARBA" id="ARBA00022692"/>
    </source>
</evidence>
<evidence type="ECO:0000256" key="6">
    <source>
        <dbReference type="ARBA" id="ARBA00023136"/>
    </source>
</evidence>
<feature type="transmembrane region" description="Helical" evidence="8">
    <location>
        <begin position="546"/>
        <end position="565"/>
    </location>
</feature>
<keyword evidence="2" id="KW-0813">Transport</keyword>
<dbReference type="CDD" id="cd08760">
    <property type="entry name" value="Cyt_b561_FRRS1_like"/>
    <property type="match status" value="1"/>
</dbReference>
<name>A0ABR0BKT0_PURLI</name>
<keyword evidence="4" id="KW-0249">Electron transport</keyword>
<sequence length="582" mass="63172">MTVGGNTTGHLGMTLPRGIARQFPCRSVDRNQGNADAKSRRASMSQRLSVDLPQPWRDLALQRRLESIKIGAAPYLSPISISPSDAGLNSVRCNSKADSPVPLSPKQLTDGFVIPGRVPSASGRLVLPGRRGLRPTALPGKLQPASSAFRSEGGGVVVVGLSAVSQRAWRMARVAKSRQSQVVPANTVSCASDISLQFGRTAVTATQYSTYKRLHAGDLQNGAGGGSNSHRQQTANALPEAAASAFDGDDFRADPNANAFLRSYDSPGRSADGNGENLGHGGLVRRSGPSIDTLLTTHGVLMTLVFVAGYPIGAIMSRLIHRWFVHASWQLLVYCGMWAGFGVGIVVAHRFDLFFNTPHTRLGVFVVPLMGIQPLLGFLHHAYYRKYQHRGIISYIHIWYGRSLMIIGVVNGGLGIKYTRELGLIRPSKVHQLEIGYIVVASIMAAAGITHEYFGLRSRVAVTTTERDDIQNTVCPTIHDLNGPEGFVISRILSSPWETARISSQNWSLTPADDKIACIPACSVLGGKGIDASVAIFMIFRKRLLLVLRTWYTISTLDIFLPAIAQYESRYFAMVYAPRKPV</sequence>
<evidence type="ECO:0000313" key="10">
    <source>
        <dbReference type="EMBL" id="KAK4083048.1"/>
    </source>
</evidence>
<dbReference type="EMBL" id="JAWRVI010000061">
    <property type="protein sequence ID" value="KAK4083048.1"/>
    <property type="molecule type" value="Genomic_DNA"/>
</dbReference>
<evidence type="ECO:0000259" key="9">
    <source>
        <dbReference type="SMART" id="SM00665"/>
    </source>
</evidence>
<dbReference type="PANTHER" id="PTHR47797:SF4">
    <property type="entry name" value="DOMON DOMAIN-CONTAINING PROTEIN"/>
    <property type="match status" value="1"/>
</dbReference>
<feature type="region of interest" description="Disordered" evidence="7">
    <location>
        <begin position="219"/>
        <end position="238"/>
    </location>
</feature>
<dbReference type="PANTHER" id="PTHR47797">
    <property type="entry name" value="DEHYDROGENASE, PUTATIVE (AFU_ORTHOLOGUE AFUA_8G05805)-RELATED"/>
    <property type="match status" value="1"/>
</dbReference>
<evidence type="ECO:0000313" key="11">
    <source>
        <dbReference type="Proteomes" id="UP001287286"/>
    </source>
</evidence>
<dbReference type="InterPro" id="IPR018825">
    <property type="entry name" value="DUF2427"/>
</dbReference>
<evidence type="ECO:0000256" key="2">
    <source>
        <dbReference type="ARBA" id="ARBA00022448"/>
    </source>
</evidence>
<evidence type="ECO:0000256" key="4">
    <source>
        <dbReference type="ARBA" id="ARBA00022982"/>
    </source>
</evidence>
<dbReference type="Gene3D" id="1.20.120.1770">
    <property type="match status" value="1"/>
</dbReference>
<feature type="transmembrane region" description="Helical" evidence="8">
    <location>
        <begin position="299"/>
        <end position="319"/>
    </location>
</feature>
<evidence type="ECO:0000256" key="1">
    <source>
        <dbReference type="ARBA" id="ARBA00004370"/>
    </source>
</evidence>
<keyword evidence="3 8" id="KW-0812">Transmembrane</keyword>
<feature type="region of interest" description="Disordered" evidence="7">
    <location>
        <begin position="27"/>
        <end position="48"/>
    </location>
</feature>
<evidence type="ECO:0000256" key="7">
    <source>
        <dbReference type="SAM" id="MobiDB-lite"/>
    </source>
</evidence>
<evidence type="ECO:0000256" key="8">
    <source>
        <dbReference type="SAM" id="Phobius"/>
    </source>
</evidence>
<feature type="transmembrane region" description="Helical" evidence="8">
    <location>
        <begin position="363"/>
        <end position="384"/>
    </location>
</feature>